<evidence type="ECO:0000313" key="2">
    <source>
        <dbReference type="EMBL" id="EZA50056.1"/>
    </source>
</evidence>
<feature type="signal peptide" evidence="1">
    <location>
        <begin position="1"/>
        <end position="28"/>
    </location>
</feature>
<dbReference type="EMBL" id="KK107487">
    <property type="protein sequence ID" value="EZA50056.1"/>
    <property type="molecule type" value="Genomic_DNA"/>
</dbReference>
<proteinExistence type="predicted"/>
<keyword evidence="1" id="KW-0732">Signal</keyword>
<feature type="chain" id="PRO_5001540819" description="Secreted protein" evidence="1">
    <location>
        <begin position="29"/>
        <end position="82"/>
    </location>
</feature>
<keyword evidence="3" id="KW-1185">Reference proteome</keyword>
<organism evidence="2 3">
    <name type="scientific">Ooceraea biroi</name>
    <name type="common">Clonal raider ant</name>
    <name type="synonym">Cerapachys biroi</name>
    <dbReference type="NCBI Taxonomy" id="2015173"/>
    <lineage>
        <taxon>Eukaryota</taxon>
        <taxon>Metazoa</taxon>
        <taxon>Ecdysozoa</taxon>
        <taxon>Arthropoda</taxon>
        <taxon>Hexapoda</taxon>
        <taxon>Insecta</taxon>
        <taxon>Pterygota</taxon>
        <taxon>Neoptera</taxon>
        <taxon>Endopterygota</taxon>
        <taxon>Hymenoptera</taxon>
        <taxon>Apocrita</taxon>
        <taxon>Aculeata</taxon>
        <taxon>Formicoidea</taxon>
        <taxon>Formicidae</taxon>
        <taxon>Dorylinae</taxon>
        <taxon>Ooceraea</taxon>
    </lineage>
</organism>
<name>A0A026W395_OOCBI</name>
<reference evidence="2 3" key="1">
    <citation type="journal article" date="2014" name="Curr. Biol.">
        <title>The genome of the clonal raider ant Cerapachys biroi.</title>
        <authorList>
            <person name="Oxley P.R."/>
            <person name="Ji L."/>
            <person name="Fetter-Pruneda I."/>
            <person name="McKenzie S.K."/>
            <person name="Li C."/>
            <person name="Hu H."/>
            <person name="Zhang G."/>
            <person name="Kronauer D.J."/>
        </authorList>
    </citation>
    <scope>NUCLEOTIDE SEQUENCE [LARGE SCALE GENOMIC DNA]</scope>
</reference>
<dbReference type="Proteomes" id="UP000053097">
    <property type="component" value="Unassembled WGS sequence"/>
</dbReference>
<gene>
    <name evidence="2" type="ORF">X777_11721</name>
</gene>
<accession>A0A026W395</accession>
<protein>
    <recommendedName>
        <fullName evidence="4">Secreted protein</fullName>
    </recommendedName>
</protein>
<dbReference type="AlphaFoldDB" id="A0A026W395"/>
<evidence type="ECO:0000313" key="3">
    <source>
        <dbReference type="Proteomes" id="UP000053097"/>
    </source>
</evidence>
<sequence>MHDSSCLIFHEALLLEALLLSLIRFSIDSPFSVLNEQPVGSLRFHVGIHRDWRERLSYSLAKISIVLEVTKHRLTMIPRKVR</sequence>
<evidence type="ECO:0000256" key="1">
    <source>
        <dbReference type="SAM" id="SignalP"/>
    </source>
</evidence>
<evidence type="ECO:0008006" key="4">
    <source>
        <dbReference type="Google" id="ProtNLM"/>
    </source>
</evidence>